<organism evidence="1 2">
    <name type="scientific">Pelomicrobium methylotrophicum</name>
    <dbReference type="NCBI Taxonomy" id="2602750"/>
    <lineage>
        <taxon>Bacteria</taxon>
        <taxon>Pseudomonadati</taxon>
        <taxon>Pseudomonadota</taxon>
        <taxon>Hydrogenophilia</taxon>
        <taxon>Hydrogenophilia incertae sedis</taxon>
        <taxon>Pelomicrobium</taxon>
    </lineage>
</organism>
<evidence type="ECO:0000313" key="2">
    <source>
        <dbReference type="Proteomes" id="UP000321201"/>
    </source>
</evidence>
<evidence type="ECO:0000313" key="1">
    <source>
        <dbReference type="EMBL" id="TXF10509.1"/>
    </source>
</evidence>
<comment type="caution">
    <text evidence="1">The sequence shown here is derived from an EMBL/GenBank/DDBJ whole genome shotgun (WGS) entry which is preliminary data.</text>
</comment>
<dbReference type="Proteomes" id="UP000321201">
    <property type="component" value="Unassembled WGS sequence"/>
</dbReference>
<dbReference type="AlphaFoldDB" id="A0A5C7ERT8"/>
<protein>
    <submittedName>
        <fullName evidence="1">DUF3489 domain-containing protein</fullName>
    </submittedName>
</protein>
<reference evidence="1 2" key="1">
    <citation type="submission" date="2019-08" db="EMBL/GenBank/DDBJ databases">
        <title>Pelomicrobium methylotrophicum gen. nov., sp. nov. a moderately thermophilic, facultatively anaerobic, lithoautotrophic and methylotrophic bacterium isolated from a terrestrial mud volcano.</title>
        <authorList>
            <person name="Slobodkina G.B."/>
            <person name="Merkel A.Y."/>
            <person name="Slobodkin A.I."/>
        </authorList>
    </citation>
    <scope>NUCLEOTIDE SEQUENCE [LARGE SCALE GENOMIC DNA]</scope>
    <source>
        <strain evidence="1 2">SM250</strain>
    </source>
</reference>
<gene>
    <name evidence="1" type="ORF">FR698_14920</name>
</gene>
<proteinExistence type="predicted"/>
<dbReference type="InterPro" id="IPR021880">
    <property type="entry name" value="DUF3489"/>
</dbReference>
<sequence length="99" mass="11245">MRAGLTFHADRYDRFVFTQEAYMTVHAFDSANGRETKTSIVLGMLARPQGATLDEIAGVTGWKPHTVRGWLSGIVRKRRRIVVERVMRESGEYAYVARA</sequence>
<accession>A0A5C7ERT8</accession>
<keyword evidence="2" id="KW-1185">Reference proteome</keyword>
<dbReference type="Pfam" id="PF11994">
    <property type="entry name" value="DUF3489"/>
    <property type="match status" value="1"/>
</dbReference>
<dbReference type="EMBL" id="VPFL01000028">
    <property type="protein sequence ID" value="TXF10509.1"/>
    <property type="molecule type" value="Genomic_DNA"/>
</dbReference>
<name>A0A5C7ERT8_9PROT</name>
<dbReference type="OrthoDB" id="6057673at2"/>
<dbReference type="InParanoid" id="A0A5C7ERT8"/>